<feature type="chain" id="PRO_5009906642" description="Lysozyme inhibitor LprI-like N-terminal domain-containing protein" evidence="1">
    <location>
        <begin position="19"/>
        <end position="164"/>
    </location>
</feature>
<dbReference type="Proteomes" id="UP000184085">
    <property type="component" value="Unassembled WGS sequence"/>
</dbReference>
<keyword evidence="1" id="KW-0732">Signal</keyword>
<accession>A0A1M4MZP5</accession>
<gene>
    <name evidence="3" type="ORF">KARMA_1440</name>
</gene>
<organism evidence="3 4">
    <name type="scientific">Donghicola eburneus</name>
    <dbReference type="NCBI Taxonomy" id="393278"/>
    <lineage>
        <taxon>Bacteria</taxon>
        <taxon>Pseudomonadati</taxon>
        <taxon>Pseudomonadota</taxon>
        <taxon>Alphaproteobacteria</taxon>
        <taxon>Rhodobacterales</taxon>
        <taxon>Roseobacteraceae</taxon>
        <taxon>Donghicola</taxon>
    </lineage>
</organism>
<dbReference type="Gene3D" id="1.20.1270.180">
    <property type="match status" value="1"/>
</dbReference>
<dbReference type="Pfam" id="PF07007">
    <property type="entry name" value="LprI"/>
    <property type="match status" value="1"/>
</dbReference>
<protein>
    <recommendedName>
        <fullName evidence="2">Lysozyme inhibitor LprI-like N-terminal domain-containing protein</fullName>
    </recommendedName>
</protein>
<evidence type="ECO:0000259" key="2">
    <source>
        <dbReference type="Pfam" id="PF07007"/>
    </source>
</evidence>
<dbReference type="EMBL" id="FMJB01000044">
    <property type="protein sequence ID" value="SCM67244.1"/>
    <property type="molecule type" value="Genomic_DNA"/>
</dbReference>
<sequence length="164" mass="17732">MTRGMMIAFALVATAAGADEEFVFHDALVQQCYDNATSGKSQDCVGSAADLCMAQNEGGWSTYGMNFCIGEEFAWWDAVLNREYQRVMAASKQVDTEMAGMQVPSVAGALRDMQRAWIGFRDGTCLYEVSQWSNGTGAGPAHAGCMMRLTAEQALYLAGEGHTQ</sequence>
<feature type="domain" description="Lysozyme inhibitor LprI-like N-terminal" evidence="2">
    <location>
        <begin position="52"/>
        <end position="157"/>
    </location>
</feature>
<dbReference type="RefSeq" id="WP_143095406.1">
    <property type="nucleotide sequence ID" value="NZ_FMJB01000044.1"/>
</dbReference>
<feature type="signal peptide" evidence="1">
    <location>
        <begin position="1"/>
        <end position="18"/>
    </location>
</feature>
<evidence type="ECO:0000256" key="1">
    <source>
        <dbReference type="SAM" id="SignalP"/>
    </source>
</evidence>
<evidence type="ECO:0000313" key="4">
    <source>
        <dbReference type="Proteomes" id="UP000184085"/>
    </source>
</evidence>
<proteinExistence type="predicted"/>
<dbReference type="InterPro" id="IPR009739">
    <property type="entry name" value="LprI-like_N"/>
</dbReference>
<name>A0A1M4MZP5_9RHOB</name>
<evidence type="ECO:0000313" key="3">
    <source>
        <dbReference type="EMBL" id="SCM67244.1"/>
    </source>
</evidence>
<reference evidence="4" key="1">
    <citation type="submission" date="2016-09" db="EMBL/GenBank/DDBJ databases">
        <authorList>
            <person name="Wibberg D."/>
        </authorList>
    </citation>
    <scope>NUCLEOTIDE SEQUENCE [LARGE SCALE GENOMIC DNA]</scope>
</reference>
<dbReference type="AlphaFoldDB" id="A0A1M4MZP5"/>
<keyword evidence="4" id="KW-1185">Reference proteome</keyword>